<dbReference type="OMA" id="TNAMNED"/>
<dbReference type="EnsemblMetazoa" id="tetur16g00660.1">
    <property type="protein sequence ID" value="tetur16g00660.1"/>
    <property type="gene ID" value="tetur16g00660"/>
</dbReference>
<dbReference type="OrthoDB" id="417678at2759"/>
<dbReference type="HOGENOM" id="CLU_872464_0_0_1"/>
<dbReference type="CDD" id="cd22965">
    <property type="entry name" value="DD_DPY30_SDC1"/>
    <property type="match status" value="1"/>
</dbReference>
<dbReference type="AlphaFoldDB" id="T1KNE3"/>
<feature type="compositionally biased region" description="Polar residues" evidence="8">
    <location>
        <begin position="49"/>
        <end position="59"/>
    </location>
</feature>
<evidence type="ECO:0000256" key="4">
    <source>
        <dbReference type="ARBA" id="ARBA00023015"/>
    </source>
</evidence>
<sequence>MVSDTESTAKSSETIENKDQESSEQVKSTEIAGDSSETAAPSASSSSSNQDNTTVSTEVQPMEAESTDISKNKESMESNASVNVESNISEDADVKPMEAVSEEIPEAVAADSELSKEKNVSDGSLSSSSLSTEIPAPGGAEKIQNNSDSVGFTIPKIKTEELDNSEVMDTTTTPATTTTLGTSENETSSVSSIPNNEAETQKNGSNGTSESQVIEDKGVTPDDIDKETSQPAPVSADSGPATPGKVVQAASPTPIVNGSSKKPKVDFASLPTRQYLDQTVVPILLQGLSSLAKTRPEDPTRYLANYLIEHGKDFEDRQN</sequence>
<name>T1KNE3_TETUR</name>
<dbReference type="InterPro" id="IPR037856">
    <property type="entry name" value="Sdc1/DPY30"/>
</dbReference>
<feature type="compositionally biased region" description="Low complexity" evidence="8">
    <location>
        <begin position="35"/>
        <end position="48"/>
    </location>
</feature>
<keyword evidence="3" id="KW-0156">Chromatin regulator</keyword>
<evidence type="ECO:0000256" key="8">
    <source>
        <dbReference type="SAM" id="MobiDB-lite"/>
    </source>
</evidence>
<feature type="compositionally biased region" description="Low complexity" evidence="8">
    <location>
        <begin position="170"/>
        <end position="189"/>
    </location>
</feature>
<dbReference type="STRING" id="32264.T1KNE3"/>
<dbReference type="KEGG" id="tut:107365869"/>
<organism evidence="9 10">
    <name type="scientific">Tetranychus urticae</name>
    <name type="common">Two-spotted spider mite</name>
    <dbReference type="NCBI Taxonomy" id="32264"/>
    <lineage>
        <taxon>Eukaryota</taxon>
        <taxon>Metazoa</taxon>
        <taxon>Ecdysozoa</taxon>
        <taxon>Arthropoda</taxon>
        <taxon>Chelicerata</taxon>
        <taxon>Arachnida</taxon>
        <taxon>Acari</taxon>
        <taxon>Acariformes</taxon>
        <taxon>Trombidiformes</taxon>
        <taxon>Prostigmata</taxon>
        <taxon>Eleutherengona</taxon>
        <taxon>Raphignathae</taxon>
        <taxon>Tetranychoidea</taxon>
        <taxon>Tetranychidae</taxon>
        <taxon>Tetranychus</taxon>
    </lineage>
</organism>
<feature type="compositionally biased region" description="Polar residues" evidence="8">
    <location>
        <begin position="1"/>
        <end position="12"/>
    </location>
</feature>
<feature type="region of interest" description="Disordered" evidence="8">
    <location>
        <begin position="1"/>
        <end position="263"/>
    </location>
</feature>
<evidence type="ECO:0000256" key="7">
    <source>
        <dbReference type="ARBA" id="ARBA00044172"/>
    </source>
</evidence>
<dbReference type="InterPro" id="IPR049629">
    <property type="entry name" value="DPY30_SDC1_DD"/>
</dbReference>
<evidence type="ECO:0000313" key="10">
    <source>
        <dbReference type="Proteomes" id="UP000015104"/>
    </source>
</evidence>
<dbReference type="Gene3D" id="1.20.890.10">
    <property type="entry name" value="cAMP-dependent protein kinase regulatory subunit, dimerization-anchoring domain"/>
    <property type="match status" value="1"/>
</dbReference>
<feature type="compositionally biased region" description="Polar residues" evidence="8">
    <location>
        <begin position="190"/>
        <end position="212"/>
    </location>
</feature>
<evidence type="ECO:0000256" key="3">
    <source>
        <dbReference type="ARBA" id="ARBA00022853"/>
    </source>
</evidence>
<keyword evidence="10" id="KW-1185">Reference proteome</keyword>
<comment type="subcellular location">
    <subcellularLocation>
        <location evidence="1">Nucleus</location>
    </subcellularLocation>
</comment>
<reference evidence="9" key="2">
    <citation type="submission" date="2015-06" db="UniProtKB">
        <authorList>
            <consortium name="EnsemblMetazoa"/>
        </authorList>
    </citation>
    <scope>IDENTIFICATION</scope>
</reference>
<dbReference type="Pfam" id="PF05186">
    <property type="entry name" value="Dpy-30"/>
    <property type="match status" value="1"/>
</dbReference>
<accession>T1KNE3</accession>
<keyword evidence="4" id="KW-0805">Transcription regulation</keyword>
<dbReference type="EMBL" id="CAEY01000276">
    <property type="status" value="NOT_ANNOTATED_CDS"/>
    <property type="molecule type" value="Genomic_DNA"/>
</dbReference>
<proteinExistence type="inferred from homology"/>
<evidence type="ECO:0000256" key="2">
    <source>
        <dbReference type="ARBA" id="ARBA00010849"/>
    </source>
</evidence>
<reference evidence="10" key="1">
    <citation type="submission" date="2011-08" db="EMBL/GenBank/DDBJ databases">
        <authorList>
            <person name="Rombauts S."/>
        </authorList>
    </citation>
    <scope>NUCLEOTIDE SEQUENCE</scope>
    <source>
        <strain evidence="10">London</strain>
    </source>
</reference>
<protein>
    <recommendedName>
        <fullName evidence="7">Protein dpy-30 homolog</fullName>
    </recommendedName>
</protein>
<evidence type="ECO:0000256" key="5">
    <source>
        <dbReference type="ARBA" id="ARBA00023163"/>
    </source>
</evidence>
<evidence type="ECO:0000313" key="9">
    <source>
        <dbReference type="EnsemblMetazoa" id="tetur16g00660.1"/>
    </source>
</evidence>
<feature type="compositionally biased region" description="Polar residues" evidence="8">
    <location>
        <begin position="77"/>
        <end position="89"/>
    </location>
</feature>
<evidence type="ECO:0000256" key="1">
    <source>
        <dbReference type="ARBA" id="ARBA00004123"/>
    </source>
</evidence>
<dbReference type="eggNOG" id="KOG4109">
    <property type="taxonomic scope" value="Eukaryota"/>
</dbReference>
<dbReference type="PANTHER" id="PTHR23356:SF16">
    <property type="entry name" value="DPY30 DOMAIN CONTAINING 2"/>
    <property type="match status" value="1"/>
</dbReference>
<dbReference type="PANTHER" id="PTHR23356">
    <property type="entry name" value="DPY30-RELATED"/>
    <property type="match status" value="1"/>
</dbReference>
<keyword evidence="6" id="KW-0539">Nucleus</keyword>
<comment type="similarity">
    <text evidence="2">Belongs to the dpy-30 family.</text>
</comment>
<dbReference type="InterPro" id="IPR007858">
    <property type="entry name" value="Dpy-30_motif"/>
</dbReference>
<keyword evidence="5" id="KW-0804">Transcription</keyword>
<dbReference type="GO" id="GO:0006325">
    <property type="term" value="P:chromatin organization"/>
    <property type="evidence" value="ECO:0007669"/>
    <property type="project" value="UniProtKB-KW"/>
</dbReference>
<evidence type="ECO:0000256" key="6">
    <source>
        <dbReference type="ARBA" id="ARBA00023242"/>
    </source>
</evidence>
<dbReference type="GO" id="GO:0048188">
    <property type="term" value="C:Set1C/COMPASS complex"/>
    <property type="evidence" value="ECO:0007669"/>
    <property type="project" value="InterPro"/>
</dbReference>
<gene>
    <name evidence="9" type="primary">107365869</name>
</gene>
<feature type="compositionally biased region" description="Polar residues" evidence="8">
    <location>
        <begin position="250"/>
        <end position="260"/>
    </location>
</feature>
<dbReference type="Proteomes" id="UP000015104">
    <property type="component" value="Unassembled WGS sequence"/>
</dbReference>